<dbReference type="EMBL" id="CAJOBR010104023">
    <property type="protein sequence ID" value="CAF5155095.1"/>
    <property type="molecule type" value="Genomic_DNA"/>
</dbReference>
<protein>
    <submittedName>
        <fullName evidence="1">Uncharacterized protein</fullName>
    </submittedName>
</protein>
<organism evidence="1 2">
    <name type="scientific">Rotaria socialis</name>
    <dbReference type="NCBI Taxonomy" id="392032"/>
    <lineage>
        <taxon>Eukaryota</taxon>
        <taxon>Metazoa</taxon>
        <taxon>Spiralia</taxon>
        <taxon>Gnathifera</taxon>
        <taxon>Rotifera</taxon>
        <taxon>Eurotatoria</taxon>
        <taxon>Bdelloidea</taxon>
        <taxon>Philodinida</taxon>
        <taxon>Philodinidae</taxon>
        <taxon>Rotaria</taxon>
    </lineage>
</organism>
<evidence type="ECO:0000313" key="1">
    <source>
        <dbReference type="EMBL" id="CAF5155095.1"/>
    </source>
</evidence>
<proteinExistence type="predicted"/>
<reference evidence="1" key="1">
    <citation type="submission" date="2021-02" db="EMBL/GenBank/DDBJ databases">
        <authorList>
            <person name="Nowell W R."/>
        </authorList>
    </citation>
    <scope>NUCLEOTIDE SEQUENCE</scope>
</reference>
<evidence type="ECO:0000313" key="2">
    <source>
        <dbReference type="Proteomes" id="UP000663848"/>
    </source>
</evidence>
<dbReference type="AlphaFoldDB" id="A0A822GN23"/>
<name>A0A822GN23_9BILA</name>
<sequence>ALSRISGAAYLRGTTTSVVDAVLPTTEYNVLARVKPKSVNLTKFSCGLEL</sequence>
<dbReference type="Proteomes" id="UP000663848">
    <property type="component" value="Unassembled WGS sequence"/>
</dbReference>
<accession>A0A822GN23</accession>
<comment type="caution">
    <text evidence="1">The sequence shown here is derived from an EMBL/GenBank/DDBJ whole genome shotgun (WGS) entry which is preliminary data.</text>
</comment>
<feature type="non-terminal residue" evidence="1">
    <location>
        <position position="1"/>
    </location>
</feature>
<gene>
    <name evidence="1" type="ORF">QYT958_LOCUS48864</name>
</gene>